<evidence type="ECO:0000313" key="3">
    <source>
        <dbReference type="Proteomes" id="UP000184111"/>
    </source>
</evidence>
<organism evidence="2 3">
    <name type="scientific">Actinacidiphila paucisporea</name>
    <dbReference type="NCBI Taxonomy" id="310782"/>
    <lineage>
        <taxon>Bacteria</taxon>
        <taxon>Bacillati</taxon>
        <taxon>Actinomycetota</taxon>
        <taxon>Actinomycetes</taxon>
        <taxon>Kitasatosporales</taxon>
        <taxon>Streptomycetaceae</taxon>
        <taxon>Actinacidiphila</taxon>
    </lineage>
</organism>
<reference evidence="2 3" key="1">
    <citation type="submission" date="2016-11" db="EMBL/GenBank/DDBJ databases">
        <authorList>
            <person name="Jaros S."/>
            <person name="Januszkiewicz K."/>
            <person name="Wedrychowicz H."/>
        </authorList>
    </citation>
    <scope>NUCLEOTIDE SEQUENCE [LARGE SCALE GENOMIC DNA]</scope>
    <source>
        <strain evidence="2 3">CGMCC 4.2025</strain>
    </source>
</reference>
<dbReference type="EMBL" id="FRBI01000025">
    <property type="protein sequence ID" value="SHN19592.1"/>
    <property type="molecule type" value="Genomic_DNA"/>
</dbReference>
<dbReference type="Proteomes" id="UP000184111">
    <property type="component" value="Unassembled WGS sequence"/>
</dbReference>
<dbReference type="AlphaFoldDB" id="A0A1M7PQI0"/>
<gene>
    <name evidence="2" type="ORF">SAMN05216499_12510</name>
</gene>
<dbReference type="OrthoDB" id="4349880at2"/>
<protein>
    <submittedName>
        <fullName evidence="2">Uncharacterized protein</fullName>
    </submittedName>
</protein>
<proteinExistence type="predicted"/>
<dbReference type="STRING" id="310782.SAMN05216499_12510"/>
<sequence>MADGFIEDELRNGLEPAAADALAQWAAVHERRYGFDRWLVNGRSRAQVALVRETDEHRRRSRRLLMKVASAGEETFDAIEYTRHRNAIKDAEAFAARHLSVPVHEPIRVDDTTWITFQTIAGETFDDMQVLTTLLRRMLDRAPAAPGWPAYPPQAVVDSCVEVVRAVLADWAQDVYLPLDEKPLTVAEFLGLHLRGQFEPGGRLYAAAQVHQGEEIVLEGERGPLPNPFAAAQGGYFGDTASIGPLRGRCHGDLHTDNALVRAGSVLAAGEFYLIDNALYSAHGPLTRDPVHLVLYVAARTLDTVSDAQKDALIDLLLDPRSGPALLVPGWLAALVTGVDRAASAWIEPSGLAREWREQTLLSLAACSLMFIGRTSVREADKAWYLRLAARALKEFADRNPASRRTGPPAAGGRAPRTAWIAWLCRDLPEAARAAAAQEGGDLAEELEELRGAALSGLDRTGQYREFVRTLGGPDPDSRYGTRGTEGQPEPGEVFVCPLEVCGRSERREPGGALPACHLPRAGAKPLRRTLR</sequence>
<evidence type="ECO:0000256" key="1">
    <source>
        <dbReference type="SAM" id="MobiDB-lite"/>
    </source>
</evidence>
<keyword evidence="3" id="KW-1185">Reference proteome</keyword>
<evidence type="ECO:0000313" key="2">
    <source>
        <dbReference type="EMBL" id="SHN19592.1"/>
    </source>
</evidence>
<accession>A0A1M7PQI0</accession>
<feature type="region of interest" description="Disordered" evidence="1">
    <location>
        <begin position="508"/>
        <end position="532"/>
    </location>
</feature>
<dbReference type="RefSeq" id="WP_073501840.1">
    <property type="nucleotide sequence ID" value="NZ_FRBI01000025.1"/>
</dbReference>
<name>A0A1M7PQI0_9ACTN</name>
<feature type="region of interest" description="Disordered" evidence="1">
    <location>
        <begin position="468"/>
        <end position="492"/>
    </location>
</feature>